<dbReference type="Pfam" id="PF13428">
    <property type="entry name" value="TPR_14"/>
    <property type="match status" value="1"/>
</dbReference>
<dbReference type="OrthoDB" id="271653at2"/>
<dbReference type="InterPro" id="IPR011990">
    <property type="entry name" value="TPR-like_helical_dom_sf"/>
</dbReference>
<name>A0A225DU66_9BACT</name>
<evidence type="ECO:0000313" key="1">
    <source>
        <dbReference type="EMBL" id="OWK45060.1"/>
    </source>
</evidence>
<organism evidence="1 2">
    <name type="scientific">Fimbriiglobus ruber</name>
    <dbReference type="NCBI Taxonomy" id="1908690"/>
    <lineage>
        <taxon>Bacteria</taxon>
        <taxon>Pseudomonadati</taxon>
        <taxon>Planctomycetota</taxon>
        <taxon>Planctomycetia</taxon>
        <taxon>Gemmatales</taxon>
        <taxon>Gemmataceae</taxon>
        <taxon>Fimbriiglobus</taxon>
    </lineage>
</organism>
<dbReference type="Gene3D" id="1.25.40.10">
    <property type="entry name" value="Tetratricopeptide repeat domain"/>
    <property type="match status" value="2"/>
</dbReference>
<dbReference type="Proteomes" id="UP000214646">
    <property type="component" value="Unassembled WGS sequence"/>
</dbReference>
<proteinExistence type="predicted"/>
<dbReference type="AlphaFoldDB" id="A0A225DU66"/>
<keyword evidence="2" id="KW-1185">Reference proteome</keyword>
<accession>A0A225DU66</accession>
<gene>
    <name evidence="1" type="ORF">FRUB_01391</name>
</gene>
<comment type="caution">
    <text evidence="1">The sequence shown here is derived from an EMBL/GenBank/DDBJ whole genome shotgun (WGS) entry which is preliminary data.</text>
</comment>
<sequence>MTDPSDPAAYAAEHYLTVADSYADAGAFDRAVAVARRGVGDHPDDGRLWERLGVAAWACGDFPTAVHALETAEFLVPLRPLARLALTDAYLARGEVRSARRVLRTLDGAPDVGGDLIPHVAGRLFRAGAHTQAARIWRGLLRQNPGYAEGHYRYALCLWALNAEPEDLFIPLHEAVRLAPDVPTYALTLANVWVGVGSPRDAARILAGVDPVAVVCTGCLTRMTTVFRNAGDFDRAVACEARLTVLIATGRGSDPCPPVV</sequence>
<dbReference type="RefSeq" id="WP_088252840.1">
    <property type="nucleotide sequence ID" value="NZ_NIDE01000002.1"/>
</dbReference>
<reference evidence="2" key="1">
    <citation type="submission" date="2017-06" db="EMBL/GenBank/DDBJ databases">
        <title>Genome analysis of Fimbriiglobus ruber SP5, the first member of the order Planctomycetales with confirmed chitinolytic capability.</title>
        <authorList>
            <person name="Ravin N.V."/>
            <person name="Rakitin A.L."/>
            <person name="Ivanova A.A."/>
            <person name="Beletsky A.V."/>
            <person name="Kulichevskaya I.S."/>
            <person name="Mardanov A.V."/>
            <person name="Dedysh S.N."/>
        </authorList>
    </citation>
    <scope>NUCLEOTIDE SEQUENCE [LARGE SCALE GENOMIC DNA]</scope>
    <source>
        <strain evidence="2">SP5</strain>
    </source>
</reference>
<dbReference type="SUPFAM" id="SSF48452">
    <property type="entry name" value="TPR-like"/>
    <property type="match status" value="1"/>
</dbReference>
<protein>
    <submittedName>
        <fullName evidence="1">Putative tetratricopeptide repeat family protein</fullName>
    </submittedName>
</protein>
<evidence type="ECO:0000313" key="2">
    <source>
        <dbReference type="Proteomes" id="UP000214646"/>
    </source>
</evidence>
<dbReference type="EMBL" id="NIDE01000002">
    <property type="protein sequence ID" value="OWK45060.1"/>
    <property type="molecule type" value="Genomic_DNA"/>
</dbReference>
<dbReference type="Pfam" id="PF13432">
    <property type="entry name" value="TPR_16"/>
    <property type="match status" value="2"/>
</dbReference>